<organism evidence="3 4">
    <name type="scientific">Purpureocillium lavendulum</name>
    <dbReference type="NCBI Taxonomy" id="1247861"/>
    <lineage>
        <taxon>Eukaryota</taxon>
        <taxon>Fungi</taxon>
        <taxon>Dikarya</taxon>
        <taxon>Ascomycota</taxon>
        <taxon>Pezizomycotina</taxon>
        <taxon>Sordariomycetes</taxon>
        <taxon>Hypocreomycetidae</taxon>
        <taxon>Hypocreales</taxon>
        <taxon>Ophiocordycipitaceae</taxon>
        <taxon>Purpureocillium</taxon>
    </lineage>
</organism>
<protein>
    <submittedName>
        <fullName evidence="3">ATP-dependent RNA helicase ROK1</fullName>
    </submittedName>
</protein>
<name>A0AB34FY85_9HYPO</name>
<keyword evidence="3" id="KW-0067">ATP-binding</keyword>
<keyword evidence="3" id="KW-0547">Nucleotide-binding</keyword>
<feature type="compositionally biased region" description="Polar residues" evidence="1">
    <location>
        <begin position="224"/>
        <end position="233"/>
    </location>
</feature>
<evidence type="ECO:0000256" key="2">
    <source>
        <dbReference type="SAM" id="Phobius"/>
    </source>
</evidence>
<comment type="caution">
    <text evidence="3">The sequence shown here is derived from an EMBL/GenBank/DDBJ whole genome shotgun (WGS) entry which is preliminary data.</text>
</comment>
<evidence type="ECO:0000313" key="3">
    <source>
        <dbReference type="EMBL" id="KAJ6442995.1"/>
    </source>
</evidence>
<keyword evidence="3" id="KW-0378">Hydrolase</keyword>
<feature type="region of interest" description="Disordered" evidence="1">
    <location>
        <begin position="1"/>
        <end position="27"/>
    </location>
</feature>
<keyword evidence="3" id="KW-0347">Helicase</keyword>
<feature type="transmembrane region" description="Helical" evidence="2">
    <location>
        <begin position="327"/>
        <end position="348"/>
    </location>
</feature>
<feature type="transmembrane region" description="Helical" evidence="2">
    <location>
        <begin position="378"/>
        <end position="397"/>
    </location>
</feature>
<keyword evidence="2" id="KW-0472">Membrane</keyword>
<keyword evidence="2" id="KW-0812">Transmembrane</keyword>
<gene>
    <name evidence="3" type="ORF">O9K51_04174</name>
</gene>
<dbReference type="AlphaFoldDB" id="A0AB34FY85"/>
<dbReference type="Proteomes" id="UP001163105">
    <property type="component" value="Unassembled WGS sequence"/>
</dbReference>
<accession>A0AB34FY85</accession>
<evidence type="ECO:0000313" key="4">
    <source>
        <dbReference type="Proteomes" id="UP001163105"/>
    </source>
</evidence>
<feature type="region of interest" description="Disordered" evidence="1">
    <location>
        <begin position="154"/>
        <end position="257"/>
    </location>
</feature>
<dbReference type="EMBL" id="JAQHRD010000003">
    <property type="protein sequence ID" value="KAJ6442995.1"/>
    <property type="molecule type" value="Genomic_DNA"/>
</dbReference>
<sequence length="400" mass="43694">MTRGGHDPETPRSVVIDEIPPESRIVYGPPEVSELSALISRLGPETRQNRRSARLNAMLESGNVRNSYASLDSEPDDDGLMPSARRNLGPAAPGTPAAARAGHALGYGASHELTSGITIGAGNDSFYDNIARLPFPLVSLPEAAKMQRYRIDRGEEDHTDPPSSFAAKARSTRSGTFSSMSSRNSPLTPLSPFGDMRGSALTSTPARPPTAYQDAFSRRKDTPSFGTSQSRLHSSAILGGSPITPMPRRTSGGPWHEVGLRDSPSILGLDFRRLRGFSLRTRQRRAGTVGQSFEMFSRSEAELIRSAREEVLLHRSMRGQEDDRLKVIFLAVMVLTLILPPIGLIALLGHFDSAISWYTHGDAHRLTREQRSILKQQLMVEGALYVGLVIGLVVYFSRHA</sequence>
<reference evidence="3" key="1">
    <citation type="submission" date="2023-01" db="EMBL/GenBank/DDBJ databases">
        <title>The growth and conidiation of Purpureocillium lavendulum are regulated by nitrogen source and histone H3K14 acetylation.</title>
        <authorList>
            <person name="Tang P."/>
            <person name="Han J."/>
            <person name="Zhang C."/>
            <person name="Tang P."/>
            <person name="Qi F."/>
            <person name="Zhang K."/>
            <person name="Liang L."/>
        </authorList>
    </citation>
    <scope>NUCLEOTIDE SEQUENCE</scope>
    <source>
        <strain evidence="3">YMF1.00683</strain>
    </source>
</reference>
<feature type="region of interest" description="Disordered" evidence="1">
    <location>
        <begin position="66"/>
        <end position="97"/>
    </location>
</feature>
<proteinExistence type="predicted"/>
<dbReference type="GO" id="GO:0004386">
    <property type="term" value="F:helicase activity"/>
    <property type="evidence" value="ECO:0007669"/>
    <property type="project" value="UniProtKB-KW"/>
</dbReference>
<keyword evidence="2" id="KW-1133">Transmembrane helix</keyword>
<keyword evidence="4" id="KW-1185">Reference proteome</keyword>
<evidence type="ECO:0000256" key="1">
    <source>
        <dbReference type="SAM" id="MobiDB-lite"/>
    </source>
</evidence>
<feature type="compositionally biased region" description="Low complexity" evidence="1">
    <location>
        <begin position="172"/>
        <end position="185"/>
    </location>
</feature>
<feature type="compositionally biased region" description="Basic and acidic residues" evidence="1">
    <location>
        <begin position="1"/>
        <end position="10"/>
    </location>
</feature>